<accession>A0A9N8HWS7</accession>
<dbReference type="AlphaFoldDB" id="A0A9N8HWS7"/>
<name>A0A9N8HWS7_9STRA</name>
<gene>
    <name evidence="1" type="ORF">SEMRO_2256_G321070.1</name>
</gene>
<comment type="caution">
    <text evidence="1">The sequence shown here is derived from an EMBL/GenBank/DDBJ whole genome shotgun (WGS) entry which is preliminary data.</text>
</comment>
<dbReference type="EMBL" id="CAICTM010002254">
    <property type="protein sequence ID" value="CAB9528567.1"/>
    <property type="molecule type" value="Genomic_DNA"/>
</dbReference>
<evidence type="ECO:0000313" key="2">
    <source>
        <dbReference type="Proteomes" id="UP001153069"/>
    </source>
</evidence>
<organism evidence="1 2">
    <name type="scientific">Seminavis robusta</name>
    <dbReference type="NCBI Taxonomy" id="568900"/>
    <lineage>
        <taxon>Eukaryota</taxon>
        <taxon>Sar</taxon>
        <taxon>Stramenopiles</taxon>
        <taxon>Ochrophyta</taxon>
        <taxon>Bacillariophyta</taxon>
        <taxon>Bacillariophyceae</taxon>
        <taxon>Bacillariophycidae</taxon>
        <taxon>Naviculales</taxon>
        <taxon>Naviculaceae</taxon>
        <taxon>Seminavis</taxon>
    </lineage>
</organism>
<sequence>MTPLQTQQQLEIHLVCAILFNLSFLQDGREALLNYNITGSAKAPIGITTASKDITLADVGTHDAALFAIHYKKKNRQANADSVNDKPFDGPLE</sequence>
<dbReference type="OrthoDB" id="53491at2759"/>
<proteinExistence type="predicted"/>
<reference evidence="1" key="1">
    <citation type="submission" date="2020-06" db="EMBL/GenBank/DDBJ databases">
        <authorList>
            <consortium name="Plant Systems Biology data submission"/>
        </authorList>
    </citation>
    <scope>NUCLEOTIDE SEQUENCE</scope>
    <source>
        <strain evidence="1">D6</strain>
    </source>
</reference>
<evidence type="ECO:0000313" key="1">
    <source>
        <dbReference type="EMBL" id="CAB9528567.1"/>
    </source>
</evidence>
<protein>
    <submittedName>
        <fullName evidence="1">Uncharacterized protein</fullName>
    </submittedName>
</protein>
<dbReference type="Proteomes" id="UP001153069">
    <property type="component" value="Unassembled WGS sequence"/>
</dbReference>
<keyword evidence="2" id="KW-1185">Reference proteome</keyword>